<dbReference type="AlphaFoldDB" id="A0A4Y3VYH2"/>
<dbReference type="SMART" id="SM00827">
    <property type="entry name" value="PKS_AT"/>
    <property type="match status" value="1"/>
</dbReference>
<evidence type="ECO:0000259" key="9">
    <source>
        <dbReference type="PROSITE" id="PS50075"/>
    </source>
</evidence>
<name>A0A4Y3VYH2_9ACTN</name>
<feature type="region of interest" description="N-terminal hotdog fold" evidence="7">
    <location>
        <begin position="167"/>
        <end position="291"/>
    </location>
</feature>
<dbReference type="InterPro" id="IPR001227">
    <property type="entry name" value="Ac_transferase_dom_sf"/>
</dbReference>
<dbReference type="PANTHER" id="PTHR43775">
    <property type="entry name" value="FATTY ACID SYNTHASE"/>
    <property type="match status" value="1"/>
</dbReference>
<dbReference type="Gene3D" id="3.40.366.10">
    <property type="entry name" value="Malonyl-Coenzyme A Acyl Carrier Protein, domain 2"/>
    <property type="match status" value="1"/>
</dbReference>
<feature type="region of interest" description="C-terminal hotdog fold" evidence="7">
    <location>
        <begin position="315"/>
        <end position="474"/>
    </location>
</feature>
<evidence type="ECO:0000256" key="1">
    <source>
        <dbReference type="ARBA" id="ARBA00004792"/>
    </source>
</evidence>
<dbReference type="EMBL" id="BJND01000150">
    <property type="protein sequence ID" value="GEC10739.1"/>
    <property type="molecule type" value="Genomic_DNA"/>
</dbReference>
<dbReference type="FunFam" id="1.10.1200.10:FF:000007">
    <property type="entry name" value="Probable polyketide synthase pks17"/>
    <property type="match status" value="1"/>
</dbReference>
<dbReference type="PROSITE" id="PS50075">
    <property type="entry name" value="CARRIER"/>
    <property type="match status" value="1"/>
</dbReference>
<dbReference type="InterPro" id="IPR049552">
    <property type="entry name" value="PKS_DH_N"/>
</dbReference>
<keyword evidence="2" id="KW-0596">Phosphopantetheine</keyword>
<dbReference type="InterPro" id="IPR006162">
    <property type="entry name" value="Ppantetheine_attach_site"/>
</dbReference>
<reference evidence="11 12" key="1">
    <citation type="submission" date="2019-06" db="EMBL/GenBank/DDBJ databases">
        <title>Whole genome shotgun sequence of Streptomyces spinoverrucosus NBRC 14228.</title>
        <authorList>
            <person name="Hosoyama A."/>
            <person name="Uohara A."/>
            <person name="Ohji S."/>
            <person name="Ichikawa N."/>
        </authorList>
    </citation>
    <scope>NUCLEOTIDE SEQUENCE [LARGE SCALE GENOMIC DNA]</scope>
    <source>
        <strain evidence="11 12">NBRC 14228</strain>
    </source>
</reference>
<keyword evidence="12" id="KW-1185">Reference proteome</keyword>
<comment type="pathway">
    <text evidence="1">Antibiotic biosynthesis.</text>
</comment>
<dbReference type="InterPro" id="IPR049900">
    <property type="entry name" value="PKS_mFAS_DH"/>
</dbReference>
<dbReference type="CDD" id="cd08956">
    <property type="entry name" value="KR_3_FAS_SDR_x"/>
    <property type="match status" value="1"/>
</dbReference>
<dbReference type="Gene3D" id="3.30.70.3290">
    <property type="match status" value="1"/>
</dbReference>
<accession>A0A4Y3VYH2</accession>
<dbReference type="InterPro" id="IPR009081">
    <property type="entry name" value="PP-bd_ACP"/>
</dbReference>
<dbReference type="InterPro" id="IPR020806">
    <property type="entry name" value="PKS_PP-bd"/>
</dbReference>
<dbReference type="SUPFAM" id="SSF52151">
    <property type="entry name" value="FabD/lysophospholipase-like"/>
    <property type="match status" value="1"/>
</dbReference>
<dbReference type="InterPro" id="IPR014043">
    <property type="entry name" value="Acyl_transferase_dom"/>
</dbReference>
<dbReference type="GO" id="GO:0017000">
    <property type="term" value="P:antibiotic biosynthetic process"/>
    <property type="evidence" value="ECO:0007669"/>
    <property type="project" value="UniProtKB-KW"/>
</dbReference>
<dbReference type="Gene3D" id="3.40.50.720">
    <property type="entry name" value="NAD(P)-binding Rossmann-like Domain"/>
    <property type="match status" value="1"/>
</dbReference>
<comment type="caution">
    <text evidence="11">The sequence shown here is derived from an EMBL/GenBank/DDBJ whole genome shotgun (WGS) entry which is preliminary data.</text>
</comment>
<evidence type="ECO:0000256" key="4">
    <source>
        <dbReference type="ARBA" id="ARBA00022679"/>
    </source>
</evidence>
<dbReference type="PROSITE" id="PS52019">
    <property type="entry name" value="PKS_MFAS_DH"/>
    <property type="match status" value="1"/>
</dbReference>
<organism evidence="11 12">
    <name type="scientific">Streptomyces spinoverrucosus</name>
    <dbReference type="NCBI Taxonomy" id="284043"/>
    <lineage>
        <taxon>Bacteria</taxon>
        <taxon>Bacillati</taxon>
        <taxon>Actinomycetota</taxon>
        <taxon>Actinomycetes</taxon>
        <taxon>Kitasatosporales</taxon>
        <taxon>Streptomycetaceae</taxon>
        <taxon>Streptomyces</taxon>
    </lineage>
</organism>
<sequence>MDGMLDEFRAVAATVAYHAPSIPVVSTLTGRVAAEDDLLTADYWTEQVRGTVRFADAAAILAKEGVAAFVELGPDGVLSALVQDSVESAAVVRPLQRRGRPQPATLVDAVAALHDAGLRVDWQAFFSGTGARRVALPTYAFQRRRYWLDAGPAGSDAAEWGPGATGHPFLGVAVPLAGGEGTVFTGRVAPNRHAWLAEQVVVDEPVLPAAALVETVLRAGAELGCDTLHEFTVPGPLVIPSRGAVQLQLAVSPPGTEGRRTVRVFARPDDDPDAAWRSLAEGVLGAGGERDMGTGTAAGASFEVHVPERFRDEADRFGVHPALLDAALGARLAASPPGTVAFASRWRGVRLHATGVTEARAELALTGQDTAALRLTDRDGGLVATVASVSLVELPESRFSGARNSAYTALFDTEWVPVGTTALDGPFHWGMLGAADHGTGPADATPLRDAGAAGEAVAAGAGVSAVLFEPAEPHPGDPVDAVHALTRHMRSVLRDWLTDDRLTDVPLVIALRPGADAEPGASVDPVAAALRALVRSAQAEAPGRIVLAEIDGTPEGYATLASAVTSGEPETAVRGDSAWVPRLRRVAEPTEATAPVWDPQGTVLVTGGTGSLGGLFARHLVARHGVRHLLLVGRRGADAPGVAELGAELGSLGATVTVAAADVGDREEVAALLGRIPAEHPLTGVVHAAGAVDNALLATSDPERFGSPLRPKADGAWHLHELTRDLPLSAFVLFSSSTGVLGGPGQANYAAANAFLDGLARHRAAQGLPAVSIGWGLWERTSGIGAALGDGDRARFTREGFRFVTDEQGLALFDAALTLRRPTLTALPVDTAALRARDDLPAPLRGLVTVPVRSGSGREAEPAVPLSDRIAVLPTEQRYDAVSQAVRATIAAVLGHTDADAVAEDRPFQELGFDSLTAVDLRNRLGRVVGLRLPATLVFDFPSPAALTTHVLAEIESEAAADRGSGSALAELERLEAALDALPQVGDERAAVAARLESLLSRVSGPGAPAQPGASDESGSATIESASADEIFDFIDNQLGRASS</sequence>
<keyword evidence="4" id="KW-0808">Transferase</keyword>
<dbReference type="PROSITE" id="PS00012">
    <property type="entry name" value="PHOSPHOPANTETHEINE"/>
    <property type="match status" value="1"/>
</dbReference>
<proteinExistence type="predicted"/>
<dbReference type="SMART" id="SM00823">
    <property type="entry name" value="PKS_PP"/>
    <property type="match status" value="1"/>
</dbReference>
<dbReference type="Gene3D" id="3.10.129.110">
    <property type="entry name" value="Polyketide synthase dehydratase"/>
    <property type="match status" value="2"/>
</dbReference>
<feature type="region of interest" description="Disordered" evidence="8">
    <location>
        <begin position="1003"/>
        <end position="1027"/>
    </location>
</feature>
<feature type="domain" description="PKS/mFAS DH" evidence="10">
    <location>
        <begin position="167"/>
        <end position="474"/>
    </location>
</feature>
<dbReference type="SUPFAM" id="SSF51735">
    <property type="entry name" value="NAD(P)-binding Rossmann-fold domains"/>
    <property type="match status" value="2"/>
</dbReference>
<keyword evidence="3" id="KW-0597">Phosphoprotein</keyword>
<dbReference type="GO" id="GO:0004312">
    <property type="term" value="F:fatty acid synthase activity"/>
    <property type="evidence" value="ECO:0007669"/>
    <property type="project" value="TreeGrafter"/>
</dbReference>
<evidence type="ECO:0000313" key="11">
    <source>
        <dbReference type="EMBL" id="GEC10739.1"/>
    </source>
</evidence>
<dbReference type="SUPFAM" id="SSF47336">
    <property type="entry name" value="ACP-like"/>
    <property type="match status" value="1"/>
</dbReference>
<dbReference type="InterPro" id="IPR057326">
    <property type="entry name" value="KR_dom"/>
</dbReference>
<dbReference type="PANTHER" id="PTHR43775:SF51">
    <property type="entry name" value="INACTIVE PHENOLPHTHIOCEROL SYNTHESIS POLYKETIDE SYNTHASE TYPE I PKS1-RELATED"/>
    <property type="match status" value="1"/>
</dbReference>
<dbReference type="Proteomes" id="UP000317881">
    <property type="component" value="Unassembled WGS sequence"/>
</dbReference>
<dbReference type="Gene3D" id="1.10.1200.10">
    <property type="entry name" value="ACP-like"/>
    <property type="match status" value="1"/>
</dbReference>
<protein>
    <submittedName>
        <fullName evidence="11">Uncharacterized protein</fullName>
    </submittedName>
</protein>
<evidence type="ECO:0000313" key="12">
    <source>
        <dbReference type="Proteomes" id="UP000317881"/>
    </source>
</evidence>
<evidence type="ECO:0000256" key="2">
    <source>
        <dbReference type="ARBA" id="ARBA00022450"/>
    </source>
</evidence>
<dbReference type="InterPro" id="IPR036291">
    <property type="entry name" value="NAD(P)-bd_dom_sf"/>
</dbReference>
<dbReference type="SMART" id="SM00822">
    <property type="entry name" value="PKS_KR"/>
    <property type="match status" value="1"/>
</dbReference>
<feature type="domain" description="Carrier" evidence="9">
    <location>
        <begin position="880"/>
        <end position="955"/>
    </location>
</feature>
<keyword evidence="5" id="KW-0045">Antibiotic biosynthesis</keyword>
<dbReference type="Pfam" id="PF21089">
    <property type="entry name" value="PKS_DH_N"/>
    <property type="match status" value="1"/>
</dbReference>
<dbReference type="InterPro" id="IPR042104">
    <property type="entry name" value="PKS_dehydratase_sf"/>
</dbReference>
<dbReference type="InterPro" id="IPR050091">
    <property type="entry name" value="PKS_NRPS_Biosynth_Enz"/>
</dbReference>
<gene>
    <name evidence="11" type="ORF">SSP24_83940</name>
</gene>
<evidence type="ECO:0000256" key="7">
    <source>
        <dbReference type="PROSITE-ProRule" id="PRU01363"/>
    </source>
</evidence>
<dbReference type="InterPro" id="IPR016035">
    <property type="entry name" value="Acyl_Trfase/lysoPLipase"/>
</dbReference>
<dbReference type="GO" id="GO:0031177">
    <property type="term" value="F:phosphopantetheine binding"/>
    <property type="evidence" value="ECO:0007669"/>
    <property type="project" value="InterPro"/>
</dbReference>
<evidence type="ECO:0000256" key="3">
    <source>
        <dbReference type="ARBA" id="ARBA00022553"/>
    </source>
</evidence>
<keyword evidence="6" id="KW-0511">Multifunctional enzyme</keyword>
<dbReference type="InterPro" id="IPR020807">
    <property type="entry name" value="PKS_DH"/>
</dbReference>
<dbReference type="SMART" id="SM00826">
    <property type="entry name" value="PKS_DH"/>
    <property type="match status" value="1"/>
</dbReference>
<dbReference type="InterPro" id="IPR049551">
    <property type="entry name" value="PKS_DH_C"/>
</dbReference>
<dbReference type="InterPro" id="IPR013968">
    <property type="entry name" value="PKS_KR"/>
</dbReference>
<evidence type="ECO:0000256" key="6">
    <source>
        <dbReference type="ARBA" id="ARBA00023268"/>
    </source>
</evidence>
<dbReference type="SMART" id="SM01294">
    <property type="entry name" value="PKS_PP_betabranch"/>
    <property type="match status" value="1"/>
</dbReference>
<evidence type="ECO:0000259" key="10">
    <source>
        <dbReference type="PROSITE" id="PS52019"/>
    </source>
</evidence>
<comment type="caution">
    <text evidence="7">Lacks conserved residue(s) required for the propagation of feature annotation.</text>
</comment>
<dbReference type="GO" id="GO:0006633">
    <property type="term" value="P:fatty acid biosynthetic process"/>
    <property type="evidence" value="ECO:0007669"/>
    <property type="project" value="TreeGrafter"/>
</dbReference>
<evidence type="ECO:0000256" key="5">
    <source>
        <dbReference type="ARBA" id="ARBA00023194"/>
    </source>
</evidence>
<dbReference type="Pfam" id="PF00550">
    <property type="entry name" value="PP-binding"/>
    <property type="match status" value="1"/>
</dbReference>
<dbReference type="InterPro" id="IPR036736">
    <property type="entry name" value="ACP-like_sf"/>
</dbReference>
<dbReference type="Pfam" id="PF14765">
    <property type="entry name" value="PS-DH"/>
    <property type="match status" value="1"/>
</dbReference>
<dbReference type="Pfam" id="PF08659">
    <property type="entry name" value="KR"/>
    <property type="match status" value="1"/>
</dbReference>
<evidence type="ECO:0000256" key="8">
    <source>
        <dbReference type="SAM" id="MobiDB-lite"/>
    </source>
</evidence>